<dbReference type="AlphaFoldDB" id="A0A068Y6B8"/>
<evidence type="ECO:0000313" key="3">
    <source>
        <dbReference type="Proteomes" id="UP000017246"/>
    </source>
</evidence>
<name>A0A068Y6B8_ECHMU</name>
<feature type="compositionally biased region" description="Basic residues" evidence="1">
    <location>
        <begin position="129"/>
        <end position="142"/>
    </location>
</feature>
<keyword evidence="3" id="KW-1185">Reference proteome</keyword>
<dbReference type="Proteomes" id="UP000017246">
    <property type="component" value="Unassembled WGS sequence"/>
</dbReference>
<accession>A0A068Y6B8</accession>
<organism evidence="2 3">
    <name type="scientific">Echinococcus multilocularis</name>
    <name type="common">Fox tapeworm</name>
    <dbReference type="NCBI Taxonomy" id="6211"/>
    <lineage>
        <taxon>Eukaryota</taxon>
        <taxon>Metazoa</taxon>
        <taxon>Spiralia</taxon>
        <taxon>Lophotrochozoa</taxon>
        <taxon>Platyhelminthes</taxon>
        <taxon>Cestoda</taxon>
        <taxon>Eucestoda</taxon>
        <taxon>Cyclophyllidea</taxon>
        <taxon>Taeniidae</taxon>
        <taxon>Echinococcus</taxon>
    </lineage>
</organism>
<reference evidence="2" key="1">
    <citation type="journal article" date="2013" name="Nature">
        <title>The genomes of four tapeworm species reveal adaptations to parasitism.</title>
        <authorList>
            <person name="Tsai I.J."/>
            <person name="Zarowiecki M."/>
            <person name="Holroyd N."/>
            <person name="Garciarrubio A."/>
            <person name="Sanchez-Flores A."/>
            <person name="Brooks K.L."/>
            <person name="Tracey A."/>
            <person name="Bobes R.J."/>
            <person name="Fragoso G."/>
            <person name="Sciutto E."/>
            <person name="Aslett M."/>
            <person name="Beasley H."/>
            <person name="Bennett H.M."/>
            <person name="Cai J."/>
            <person name="Camicia F."/>
            <person name="Clark R."/>
            <person name="Cucher M."/>
            <person name="De Silva N."/>
            <person name="Day T.A."/>
            <person name="Deplazes P."/>
            <person name="Estrada K."/>
            <person name="Fernandez C."/>
            <person name="Holland P.W."/>
            <person name="Hou J."/>
            <person name="Hu S."/>
            <person name="Huckvale T."/>
            <person name="Hung S.S."/>
            <person name="Kamenetzky L."/>
            <person name="Keane J.A."/>
            <person name="Kiss F."/>
            <person name="Koziol U."/>
            <person name="Lambert O."/>
            <person name="Liu K."/>
            <person name="Luo X."/>
            <person name="Luo Y."/>
            <person name="Macchiaroli N."/>
            <person name="Nichol S."/>
            <person name="Paps J."/>
            <person name="Parkinson J."/>
            <person name="Pouchkina-Stantcheva N."/>
            <person name="Riddiford N."/>
            <person name="Rosenzvit M."/>
            <person name="Salinas G."/>
            <person name="Wasmuth J.D."/>
            <person name="Zamanian M."/>
            <person name="Zheng Y."/>
            <person name="Cai X."/>
            <person name="Soberon X."/>
            <person name="Olson P.D."/>
            <person name="Laclette J.P."/>
            <person name="Brehm K."/>
            <person name="Berriman M."/>
            <person name="Garciarrubio A."/>
            <person name="Bobes R.J."/>
            <person name="Fragoso G."/>
            <person name="Sanchez-Flores A."/>
            <person name="Estrada K."/>
            <person name="Cevallos M.A."/>
            <person name="Morett E."/>
            <person name="Gonzalez V."/>
            <person name="Portillo T."/>
            <person name="Ochoa-Leyva A."/>
            <person name="Jose M.V."/>
            <person name="Sciutto E."/>
            <person name="Landa A."/>
            <person name="Jimenez L."/>
            <person name="Valdes V."/>
            <person name="Carrero J.C."/>
            <person name="Larralde C."/>
            <person name="Morales-Montor J."/>
            <person name="Limon-Lason J."/>
            <person name="Soberon X."/>
            <person name="Laclette J.P."/>
        </authorList>
    </citation>
    <scope>NUCLEOTIDE SEQUENCE [LARGE SCALE GENOMIC DNA]</scope>
</reference>
<protein>
    <submittedName>
        <fullName evidence="2">Uncharacterized protein</fullName>
    </submittedName>
</protein>
<feature type="compositionally biased region" description="Basic and acidic residues" evidence="1">
    <location>
        <begin position="143"/>
        <end position="155"/>
    </location>
</feature>
<sequence length="155" mass="16590">MESGGGGGGGKWTGTQLVDTKINHLPSLRTQTHSNTLPPLSCLLASFSRPLARSLARSLTRLFVRLPSLWFCKQPQAGVMNACAPLRLFIPSTDATGGGGGGGDIVFMHSSPTTIWHQGDGTKSGEKGKGRRNRRRTVSRSVKRVDDASPERSSF</sequence>
<evidence type="ECO:0000256" key="1">
    <source>
        <dbReference type="SAM" id="MobiDB-lite"/>
    </source>
</evidence>
<proteinExistence type="predicted"/>
<reference evidence="2" key="2">
    <citation type="submission" date="2015-11" db="EMBL/GenBank/DDBJ databases">
        <authorList>
            <person name="Zhang Y."/>
            <person name="Guo Z."/>
        </authorList>
    </citation>
    <scope>NUCLEOTIDE SEQUENCE</scope>
</reference>
<dbReference type="EMBL" id="LN902845">
    <property type="protein sequence ID" value="CUT99137.1"/>
    <property type="molecule type" value="Genomic_DNA"/>
</dbReference>
<feature type="region of interest" description="Disordered" evidence="1">
    <location>
        <begin position="113"/>
        <end position="155"/>
    </location>
</feature>
<evidence type="ECO:0000313" key="2">
    <source>
        <dbReference type="EMBL" id="CUT99137.1"/>
    </source>
</evidence>